<gene>
    <name evidence="3" type="ORF">U2I54_23215</name>
</gene>
<comment type="caution">
    <text evidence="3">The sequence shown here is derived from an EMBL/GenBank/DDBJ whole genome shotgun (WGS) entry which is preliminary data.</text>
</comment>
<evidence type="ECO:0000256" key="1">
    <source>
        <dbReference type="SAM" id="MobiDB-lite"/>
    </source>
</evidence>
<feature type="region of interest" description="Disordered" evidence="1">
    <location>
        <begin position="131"/>
        <end position="333"/>
    </location>
</feature>
<sequence>MSFWSNISAILFLAALILLILCIISFFKKNGKAMRYSRPAVICFIISFLTSATSTVETNHPIINFFANVCLIMCIFFLILAILSIIKKTGMAKKQFLITAVLFVAFGVLVSIATPSTEKATAKDKKIAVEKTDKKDAEKKEADEKTHKLEEEQAQKQQEEQQLQAEKQARKQQEKEVQQRQAEEQTRKQQEKQQRQAEEQARKQQEEQQRQAEEQARKQQEEQQRQAEEQARKQQEEQQRQAEEQARIQQEEQQRQAEEQARKQQEEQQRQAAEQASQKRSTVASSSNSNRGGSNAQPFQNDPSDDKETNTSCKGQIKGNANSKKYHVPGGQYYDSTKDNIVWFCSEADAQAAGYMKSKR</sequence>
<feature type="transmembrane region" description="Helical" evidence="2">
    <location>
        <begin position="39"/>
        <end position="56"/>
    </location>
</feature>
<dbReference type="PANTHER" id="PTHR14445">
    <property type="entry name" value="GRB10 INTERACTING GYF PROTEIN"/>
    <property type="match status" value="1"/>
</dbReference>
<name>A0ABU5K2A4_9BACI</name>
<evidence type="ECO:0000313" key="4">
    <source>
        <dbReference type="Proteomes" id="UP001291930"/>
    </source>
</evidence>
<feature type="transmembrane region" description="Helical" evidence="2">
    <location>
        <begin position="96"/>
        <end position="114"/>
    </location>
</feature>
<feature type="compositionally biased region" description="Basic and acidic residues" evidence="1">
    <location>
        <begin position="167"/>
        <end position="269"/>
    </location>
</feature>
<evidence type="ECO:0000256" key="2">
    <source>
        <dbReference type="SAM" id="Phobius"/>
    </source>
</evidence>
<dbReference type="InterPro" id="IPR051640">
    <property type="entry name" value="GRB10-interact_GYF"/>
</dbReference>
<feature type="transmembrane region" description="Helical" evidence="2">
    <location>
        <begin position="62"/>
        <end position="84"/>
    </location>
</feature>
<keyword evidence="2" id="KW-0812">Transmembrane</keyword>
<evidence type="ECO:0000313" key="3">
    <source>
        <dbReference type="EMBL" id="MDZ5609884.1"/>
    </source>
</evidence>
<reference evidence="4" key="1">
    <citation type="submission" date="2023-11" db="EMBL/GenBank/DDBJ databases">
        <title>Genome Sequence of Bacillus pseudomycoides stain BUPM19.</title>
        <authorList>
            <person name="Farhat A."/>
        </authorList>
    </citation>
    <scope>NUCLEOTIDE SEQUENCE [LARGE SCALE GENOMIC DNA]</scope>
    <source>
        <strain evidence="4">BUPM19</strain>
    </source>
</reference>
<keyword evidence="2" id="KW-0472">Membrane</keyword>
<feature type="compositionally biased region" description="Basic and acidic residues" evidence="1">
    <location>
        <begin position="131"/>
        <end position="159"/>
    </location>
</feature>
<feature type="compositionally biased region" description="Polar residues" evidence="1">
    <location>
        <begin position="310"/>
        <end position="323"/>
    </location>
</feature>
<dbReference type="PANTHER" id="PTHR14445:SF36">
    <property type="entry name" value="FI03272P-RELATED"/>
    <property type="match status" value="1"/>
</dbReference>
<protein>
    <submittedName>
        <fullName evidence="3">Calcium-binding protein</fullName>
    </submittedName>
</protein>
<organism evidence="3 4">
    <name type="scientific">Bacillus bingmayongensis</name>
    <dbReference type="NCBI Taxonomy" id="1150157"/>
    <lineage>
        <taxon>Bacteria</taxon>
        <taxon>Bacillati</taxon>
        <taxon>Bacillota</taxon>
        <taxon>Bacilli</taxon>
        <taxon>Bacillales</taxon>
        <taxon>Bacillaceae</taxon>
        <taxon>Bacillus</taxon>
    </lineage>
</organism>
<dbReference type="Proteomes" id="UP001291930">
    <property type="component" value="Unassembled WGS sequence"/>
</dbReference>
<dbReference type="EMBL" id="JAXOVW010000090">
    <property type="protein sequence ID" value="MDZ5609884.1"/>
    <property type="molecule type" value="Genomic_DNA"/>
</dbReference>
<keyword evidence="4" id="KW-1185">Reference proteome</keyword>
<proteinExistence type="predicted"/>
<feature type="compositionally biased region" description="Low complexity" evidence="1">
    <location>
        <begin position="270"/>
        <end position="295"/>
    </location>
</feature>
<dbReference type="RefSeq" id="WP_374219237.1">
    <property type="nucleotide sequence ID" value="NZ_JAXOVW010000090.1"/>
</dbReference>
<feature type="transmembrane region" description="Helical" evidence="2">
    <location>
        <begin position="6"/>
        <end position="27"/>
    </location>
</feature>
<accession>A0ABU5K2A4</accession>
<keyword evidence="2" id="KW-1133">Transmembrane helix</keyword>